<dbReference type="InterPro" id="IPR015468">
    <property type="entry name" value="CD8_asu"/>
</dbReference>
<evidence type="ECO:0000256" key="7">
    <source>
        <dbReference type="ARBA" id="ARBA00023130"/>
    </source>
</evidence>
<evidence type="ECO:0000256" key="6">
    <source>
        <dbReference type="ARBA" id="ARBA00022989"/>
    </source>
</evidence>
<evidence type="ECO:0000256" key="10">
    <source>
        <dbReference type="ARBA" id="ARBA00023157"/>
    </source>
</evidence>
<dbReference type="GO" id="GO:0045065">
    <property type="term" value="P:cytotoxic T cell differentiation"/>
    <property type="evidence" value="ECO:0007669"/>
    <property type="project" value="TreeGrafter"/>
</dbReference>
<dbReference type="GO" id="GO:0009897">
    <property type="term" value="C:external side of plasma membrane"/>
    <property type="evidence" value="ECO:0007669"/>
    <property type="project" value="TreeGrafter"/>
</dbReference>
<dbReference type="InterPro" id="IPR036179">
    <property type="entry name" value="Ig-like_dom_sf"/>
</dbReference>
<evidence type="ECO:0000313" key="14">
    <source>
        <dbReference type="EMBL" id="POI18736.1"/>
    </source>
</evidence>
<name>A0A2P4S3P9_BAMTH</name>
<keyword evidence="4" id="KW-0732">Signal</keyword>
<proteinExistence type="predicted"/>
<evidence type="ECO:0000256" key="5">
    <source>
        <dbReference type="ARBA" id="ARBA00022859"/>
    </source>
</evidence>
<keyword evidence="2" id="KW-1003">Cell membrane</keyword>
<sequence>MNNTTSNGGERTSPHFEASWRDNTSRLVVNSIRAEDDGIYFTQNHRMTEL</sequence>
<evidence type="ECO:0000256" key="3">
    <source>
        <dbReference type="ARBA" id="ARBA00022692"/>
    </source>
</evidence>
<keyword evidence="5" id="KW-0391">Immunity</keyword>
<accession>A0A2P4S3P9</accession>
<evidence type="ECO:0000256" key="12">
    <source>
        <dbReference type="ARBA" id="ARBA00023288"/>
    </source>
</evidence>
<keyword evidence="8" id="KW-0472">Membrane</keyword>
<evidence type="ECO:0000256" key="13">
    <source>
        <dbReference type="ARBA" id="ARBA00023319"/>
    </source>
</evidence>
<reference evidence="14 15" key="1">
    <citation type="submission" date="2018-01" db="EMBL/GenBank/DDBJ databases">
        <title>Comparison of the Chinese Bamboo Partridge and Red Junglefowl genome sequences highlights the importance of demography in genome evolution.</title>
        <authorList>
            <person name="Tiley G.P."/>
            <person name="Kimball R.T."/>
            <person name="Braun E.L."/>
            <person name="Burleigh J.G."/>
        </authorList>
    </citation>
    <scope>NUCLEOTIDE SEQUENCE [LARGE SCALE GENOMIC DNA]</scope>
    <source>
        <strain evidence="14">RTK389</strain>
        <tissue evidence="14">Blood</tissue>
    </source>
</reference>
<evidence type="ECO:0000256" key="11">
    <source>
        <dbReference type="ARBA" id="ARBA00023180"/>
    </source>
</evidence>
<keyword evidence="11" id="KW-0325">Glycoprotein</keyword>
<dbReference type="PANTHER" id="PTHR10441">
    <property type="entry name" value="CD8 ALPHA CHAIN"/>
    <property type="match status" value="1"/>
</dbReference>
<keyword evidence="15" id="KW-1185">Reference proteome</keyword>
<evidence type="ECO:0000256" key="2">
    <source>
        <dbReference type="ARBA" id="ARBA00022475"/>
    </source>
</evidence>
<dbReference type="SUPFAM" id="SSF48726">
    <property type="entry name" value="Immunoglobulin"/>
    <property type="match status" value="1"/>
</dbReference>
<keyword evidence="13" id="KW-0393">Immunoglobulin domain</keyword>
<dbReference type="GO" id="GO:0002456">
    <property type="term" value="P:T cell mediated immunity"/>
    <property type="evidence" value="ECO:0007669"/>
    <property type="project" value="TreeGrafter"/>
</dbReference>
<keyword evidence="7" id="KW-1064">Adaptive immunity</keyword>
<dbReference type="AlphaFoldDB" id="A0A2P4S3P9"/>
<evidence type="ECO:0000256" key="4">
    <source>
        <dbReference type="ARBA" id="ARBA00022729"/>
    </source>
</evidence>
<dbReference type="GO" id="GO:0007166">
    <property type="term" value="P:cell surface receptor signaling pathway"/>
    <property type="evidence" value="ECO:0007669"/>
    <property type="project" value="TreeGrafter"/>
</dbReference>
<dbReference type="EMBL" id="PPHD01117975">
    <property type="protein sequence ID" value="POI18736.1"/>
    <property type="molecule type" value="Genomic_DNA"/>
</dbReference>
<dbReference type="Gene3D" id="2.60.40.10">
    <property type="entry name" value="Immunoglobulins"/>
    <property type="match status" value="1"/>
</dbReference>
<keyword evidence="3" id="KW-0812">Transmembrane</keyword>
<evidence type="ECO:0000256" key="8">
    <source>
        <dbReference type="ARBA" id="ARBA00023136"/>
    </source>
</evidence>
<evidence type="ECO:0000313" key="15">
    <source>
        <dbReference type="Proteomes" id="UP000237246"/>
    </source>
</evidence>
<evidence type="ECO:0000256" key="9">
    <source>
        <dbReference type="ARBA" id="ARBA00023139"/>
    </source>
</evidence>
<protein>
    <submittedName>
        <fullName evidence="14">Uncharacterized protein</fullName>
    </submittedName>
</protein>
<dbReference type="InterPro" id="IPR013783">
    <property type="entry name" value="Ig-like_fold"/>
</dbReference>
<organism evidence="14 15">
    <name type="scientific">Bambusicola thoracicus</name>
    <name type="common">Chinese bamboo-partridge</name>
    <name type="synonym">Perdix thoracica</name>
    <dbReference type="NCBI Taxonomy" id="9083"/>
    <lineage>
        <taxon>Eukaryota</taxon>
        <taxon>Metazoa</taxon>
        <taxon>Chordata</taxon>
        <taxon>Craniata</taxon>
        <taxon>Vertebrata</taxon>
        <taxon>Euteleostomi</taxon>
        <taxon>Archelosauria</taxon>
        <taxon>Archosauria</taxon>
        <taxon>Dinosauria</taxon>
        <taxon>Saurischia</taxon>
        <taxon>Theropoda</taxon>
        <taxon>Coelurosauria</taxon>
        <taxon>Aves</taxon>
        <taxon>Neognathae</taxon>
        <taxon>Galloanserae</taxon>
        <taxon>Galliformes</taxon>
        <taxon>Phasianidae</taxon>
        <taxon>Perdicinae</taxon>
        <taxon>Bambusicola</taxon>
    </lineage>
</organism>
<dbReference type="PANTHER" id="PTHR10441:SF2">
    <property type="entry name" value="T-CELL SURFACE GLYCOPROTEIN CD8 ALPHA CHAIN"/>
    <property type="match status" value="1"/>
</dbReference>
<keyword evidence="9" id="KW-0564">Palmitate</keyword>
<evidence type="ECO:0000256" key="1">
    <source>
        <dbReference type="ARBA" id="ARBA00004251"/>
    </source>
</evidence>
<dbReference type="Proteomes" id="UP000237246">
    <property type="component" value="Unassembled WGS sequence"/>
</dbReference>
<comment type="caution">
    <text evidence="14">The sequence shown here is derived from an EMBL/GenBank/DDBJ whole genome shotgun (WGS) entry which is preliminary data.</text>
</comment>
<gene>
    <name evidence="14" type="ORF">CIB84_017520</name>
</gene>
<keyword evidence="12" id="KW-0449">Lipoprotein</keyword>
<keyword evidence="10" id="KW-1015">Disulfide bond</keyword>
<keyword evidence="6" id="KW-1133">Transmembrane helix</keyword>
<comment type="subcellular location">
    <subcellularLocation>
        <location evidence="1">Cell membrane</location>
        <topology evidence="1">Single-pass type I membrane protein</topology>
    </subcellularLocation>
</comment>